<dbReference type="InterPro" id="IPR011009">
    <property type="entry name" value="Kinase-like_dom_sf"/>
</dbReference>
<evidence type="ECO:0000259" key="12">
    <source>
        <dbReference type="PROSITE" id="PS50011"/>
    </source>
</evidence>
<feature type="non-terminal residue" evidence="13">
    <location>
        <position position="904"/>
    </location>
</feature>
<dbReference type="PRINTS" id="PR00109">
    <property type="entry name" value="TYRKINASE"/>
</dbReference>
<comment type="subcellular location">
    <subcellularLocation>
        <location evidence="2">Endomembrane system</location>
    </subcellularLocation>
    <subcellularLocation>
        <location evidence="1">Membrane</location>
        <topology evidence="1">Single-pass membrane protein</topology>
    </subcellularLocation>
</comment>
<evidence type="ECO:0000256" key="10">
    <source>
        <dbReference type="PROSITE-ProRule" id="PRU10141"/>
    </source>
</evidence>
<feature type="binding site" evidence="10">
    <location>
        <position position="577"/>
    </location>
    <ligand>
        <name>ATP</name>
        <dbReference type="ChEBI" id="CHEBI:30616"/>
    </ligand>
</feature>
<dbReference type="Gene3D" id="3.30.200.20">
    <property type="entry name" value="Phosphorylase Kinase, domain 1"/>
    <property type="match status" value="2"/>
</dbReference>
<dbReference type="SUPFAM" id="SSF56112">
    <property type="entry name" value="Protein kinase-like (PK-like)"/>
    <property type="match status" value="2"/>
</dbReference>
<evidence type="ECO:0000256" key="1">
    <source>
        <dbReference type="ARBA" id="ARBA00004167"/>
    </source>
</evidence>
<keyword evidence="11" id="KW-0812">Transmembrane</keyword>
<dbReference type="GO" id="GO:0050793">
    <property type="term" value="P:regulation of developmental process"/>
    <property type="evidence" value="ECO:0007669"/>
    <property type="project" value="UniProtKB-ARBA"/>
</dbReference>
<dbReference type="GO" id="GO:0005524">
    <property type="term" value="F:ATP binding"/>
    <property type="evidence" value="ECO:0007669"/>
    <property type="project" value="UniProtKB-UniRule"/>
</dbReference>
<keyword evidence="5" id="KW-0418">Kinase</keyword>
<dbReference type="FunFam" id="1.10.510.10:FF:001512">
    <property type="entry name" value="Receptor tyrosine-protein kinase erbB-2"/>
    <property type="match status" value="1"/>
</dbReference>
<protein>
    <submittedName>
        <fullName evidence="13">Ret</fullName>
    </submittedName>
</protein>
<dbReference type="GO" id="GO:0048468">
    <property type="term" value="P:cell development"/>
    <property type="evidence" value="ECO:0007669"/>
    <property type="project" value="UniProtKB-ARBA"/>
</dbReference>
<dbReference type="Gene3D" id="1.10.510.10">
    <property type="entry name" value="Transferase(Phosphotransferase) domain 1"/>
    <property type="match status" value="1"/>
</dbReference>
<evidence type="ECO:0000256" key="8">
    <source>
        <dbReference type="ARBA" id="ARBA00023137"/>
    </source>
</evidence>
<evidence type="ECO:0000256" key="4">
    <source>
        <dbReference type="ARBA" id="ARBA00022741"/>
    </source>
</evidence>
<keyword evidence="7 11" id="KW-0472">Membrane</keyword>
<keyword evidence="4 10" id="KW-0547">Nucleotide-binding</keyword>
<feature type="transmembrane region" description="Helical" evidence="11">
    <location>
        <begin position="463"/>
        <end position="486"/>
    </location>
</feature>
<dbReference type="GO" id="GO:0030182">
    <property type="term" value="P:neuron differentiation"/>
    <property type="evidence" value="ECO:0007669"/>
    <property type="project" value="UniProtKB-ARBA"/>
</dbReference>
<evidence type="ECO:0000256" key="3">
    <source>
        <dbReference type="ARBA" id="ARBA00022679"/>
    </source>
</evidence>
<dbReference type="PROSITE" id="PS00109">
    <property type="entry name" value="PROTEIN_KINASE_TYR"/>
    <property type="match status" value="1"/>
</dbReference>
<keyword evidence="8" id="KW-0829">Tyrosine-protein kinase</keyword>
<dbReference type="Pfam" id="PF07714">
    <property type="entry name" value="PK_Tyr_Ser-Thr"/>
    <property type="match status" value="2"/>
</dbReference>
<sequence length="904" mass="103404">MGSLSSPFFLEICPYKINYTHFNLIPPNEKRNFWSISTVRSLSKIEKDNTSLQLTCILENTQGNEKGDVRKIERNIPVIIMDIDEFPPRPQSAEVDITMNKKFLGEVISHIERNIPVIIMDIDEFPPRPQSAEVDITMNKKFLGEVISHFVIMKHFVIHELTFTYERIEIYQFYFRTAAPLARVTQPTDIRNCSVFELVEINQTKGKPIFSITPEEGIVFVHDFLQLKKKASEYIRYETYYFSLNISWFRQNQREYDELQVRIVEEPNKTCDNMEYFDSWVTCAEYGTPEECLRKNSCGISTGGSPSVELIFSRRGPERCMWRGDVISSNITHLYSTCSPDIRTCPDGICDSLEMLHDSICPQDCTRGPERCMWRGDVISSNITHLYSTCSPDIRTCPDGICDSLEMLHDSICPQDCTSKCYLKYVPLKINKMTGRGVDVASGTVVCSRVNCYDIGKCGTMCIMGVGVGTLFLAGSIAFIVICYKLDRTNKAVRKKIEEDNQEMTAPLSISGPGNVHNDPLAFSFNITTPMNDTTFINNIINKSLGEGSFGRVYKAKQLSDDTFVALKVSHTTVAVKTLKDDARESELNDLLSEYQLLKEVSHPNVIRLLGVCTEPEGPVYLIIEYAEHGSLKLKGFRRECEIQRHLHHPNVIRMLDSFETENEVNVNLNFINYLRRLSFYKHIFQIVVITEFAQKTLSTEFAKTGFLTEDRVQKIRNYLRRSRKLQQDFINDKSPLAPKENDEFNYDEPKTSDITPNTLLSFAWQISNGMAYLSDIKVKLVHRDLAARNVLLAADKVCKISDFGLTRDVYEDNAYLKRSKGRGEIPVKWMAPESLADHIYTTKSDVWSFGVLVWELVTLGATPYPGIAVQNLYHLLRQGYRMERPNNCSPAYMAPELIDEKPY</sequence>
<evidence type="ECO:0000256" key="9">
    <source>
        <dbReference type="ARBA" id="ARBA00051243"/>
    </source>
</evidence>
<dbReference type="InterPro" id="IPR001245">
    <property type="entry name" value="Ser-Thr/Tyr_kinase_cat_dom"/>
</dbReference>
<name>A0A0U3SRK1_LEPDE</name>
<evidence type="ECO:0000256" key="6">
    <source>
        <dbReference type="ARBA" id="ARBA00022840"/>
    </source>
</evidence>
<reference evidence="13" key="1">
    <citation type="submission" date="2015-07" db="EMBL/GenBank/DDBJ databases">
        <title>The receptor tyrosine kinases in the Colorado potato beetle Leptinotarsa decemlineata (Say).</title>
        <authorList>
            <person name="Zhu T."/>
        </authorList>
    </citation>
    <scope>NUCLEOTIDE SEQUENCE</scope>
</reference>
<dbReference type="GO" id="GO:0051130">
    <property type="term" value="P:positive regulation of cellular component organization"/>
    <property type="evidence" value="ECO:0007669"/>
    <property type="project" value="UniProtKB-ARBA"/>
</dbReference>
<dbReference type="InterPro" id="IPR055162">
    <property type="entry name" value="RET_CRD"/>
</dbReference>
<comment type="catalytic activity">
    <reaction evidence="9">
        <text>L-tyrosyl-[protein] + ATP = O-phospho-L-tyrosyl-[protein] + ADP + H(+)</text>
        <dbReference type="Rhea" id="RHEA:10596"/>
        <dbReference type="Rhea" id="RHEA-COMP:10136"/>
        <dbReference type="Rhea" id="RHEA-COMP:20101"/>
        <dbReference type="ChEBI" id="CHEBI:15378"/>
        <dbReference type="ChEBI" id="CHEBI:30616"/>
        <dbReference type="ChEBI" id="CHEBI:46858"/>
        <dbReference type="ChEBI" id="CHEBI:61978"/>
        <dbReference type="ChEBI" id="CHEBI:456216"/>
        <dbReference type="EC" id="2.7.10.1"/>
    </reaction>
</comment>
<dbReference type="InterPro" id="IPR008266">
    <property type="entry name" value="Tyr_kinase_AS"/>
</dbReference>
<feature type="domain" description="Protein kinase" evidence="12">
    <location>
        <begin position="539"/>
        <end position="904"/>
    </location>
</feature>
<dbReference type="PROSITE" id="PS00107">
    <property type="entry name" value="PROTEIN_KINASE_ATP"/>
    <property type="match status" value="1"/>
</dbReference>
<evidence type="ECO:0000256" key="2">
    <source>
        <dbReference type="ARBA" id="ARBA00004308"/>
    </source>
</evidence>
<dbReference type="GO" id="GO:0004714">
    <property type="term" value="F:transmembrane receptor protein tyrosine kinase activity"/>
    <property type="evidence" value="ECO:0007669"/>
    <property type="project" value="UniProtKB-EC"/>
</dbReference>
<dbReference type="InterPro" id="IPR017441">
    <property type="entry name" value="Protein_kinase_ATP_BS"/>
</dbReference>
<dbReference type="SMART" id="SM00219">
    <property type="entry name" value="TyrKc"/>
    <property type="match status" value="1"/>
</dbReference>
<accession>A0A0U3SRK1</accession>
<dbReference type="GO" id="GO:0012505">
    <property type="term" value="C:endomembrane system"/>
    <property type="evidence" value="ECO:0007669"/>
    <property type="project" value="UniProtKB-SubCell"/>
</dbReference>
<dbReference type="InterPro" id="IPR050122">
    <property type="entry name" value="RTK"/>
</dbReference>
<dbReference type="EMBL" id="KT355590">
    <property type="protein sequence ID" value="ALV82509.1"/>
    <property type="molecule type" value="mRNA"/>
</dbReference>
<evidence type="ECO:0000256" key="5">
    <source>
        <dbReference type="ARBA" id="ARBA00022777"/>
    </source>
</evidence>
<keyword evidence="3" id="KW-0808">Transferase</keyword>
<evidence type="ECO:0000313" key="13">
    <source>
        <dbReference type="EMBL" id="ALV82509.1"/>
    </source>
</evidence>
<dbReference type="PROSITE" id="PS50011">
    <property type="entry name" value="PROTEIN_KINASE_DOM"/>
    <property type="match status" value="1"/>
</dbReference>
<keyword evidence="6 10" id="KW-0067">ATP-binding</keyword>
<dbReference type="PANTHER" id="PTHR24416">
    <property type="entry name" value="TYROSINE-PROTEIN KINASE RECEPTOR"/>
    <property type="match status" value="1"/>
</dbReference>
<organism evidence="13">
    <name type="scientific">Leptinotarsa decemlineata</name>
    <name type="common">Colorado potato beetle</name>
    <name type="synonym">Doryphora decemlineata</name>
    <dbReference type="NCBI Taxonomy" id="7539"/>
    <lineage>
        <taxon>Eukaryota</taxon>
        <taxon>Metazoa</taxon>
        <taxon>Ecdysozoa</taxon>
        <taxon>Arthropoda</taxon>
        <taxon>Hexapoda</taxon>
        <taxon>Insecta</taxon>
        <taxon>Pterygota</taxon>
        <taxon>Neoptera</taxon>
        <taxon>Endopterygota</taxon>
        <taxon>Coleoptera</taxon>
        <taxon>Polyphaga</taxon>
        <taxon>Cucujiformia</taxon>
        <taxon>Chrysomeloidea</taxon>
        <taxon>Chrysomelidae</taxon>
        <taxon>Chrysomelinae</taxon>
        <taxon>Doryphorini</taxon>
        <taxon>Leptinotarsa</taxon>
    </lineage>
</organism>
<dbReference type="GO" id="GO:0007169">
    <property type="term" value="P:cell surface receptor protein tyrosine kinase signaling pathway"/>
    <property type="evidence" value="ECO:0007669"/>
    <property type="project" value="TreeGrafter"/>
</dbReference>
<proteinExistence type="evidence at transcript level"/>
<dbReference type="GO" id="GO:0043235">
    <property type="term" value="C:receptor complex"/>
    <property type="evidence" value="ECO:0007669"/>
    <property type="project" value="TreeGrafter"/>
</dbReference>
<dbReference type="GO" id="GO:0005886">
    <property type="term" value="C:plasma membrane"/>
    <property type="evidence" value="ECO:0007669"/>
    <property type="project" value="TreeGrafter"/>
</dbReference>
<dbReference type="PANTHER" id="PTHR24416:SF617">
    <property type="entry name" value="RET ONCOGENE, ISOFORM A"/>
    <property type="match status" value="1"/>
</dbReference>
<dbReference type="AlphaFoldDB" id="A0A0U3SRK1"/>
<dbReference type="InterPro" id="IPR000719">
    <property type="entry name" value="Prot_kinase_dom"/>
</dbReference>
<dbReference type="InterPro" id="IPR020635">
    <property type="entry name" value="Tyr_kinase_cat_dom"/>
</dbReference>
<dbReference type="OrthoDB" id="10421250at2759"/>
<evidence type="ECO:0000256" key="7">
    <source>
        <dbReference type="ARBA" id="ARBA00023136"/>
    </source>
</evidence>
<evidence type="ECO:0000256" key="11">
    <source>
        <dbReference type="SAM" id="Phobius"/>
    </source>
</evidence>
<keyword evidence="11" id="KW-1133">Transmembrane helix</keyword>
<dbReference type="Pfam" id="PF22540">
    <property type="entry name" value="RET_CRD"/>
    <property type="match status" value="2"/>
</dbReference>